<evidence type="ECO:0000313" key="4">
    <source>
        <dbReference type="Proteomes" id="UP000443423"/>
    </source>
</evidence>
<dbReference type="Gene3D" id="1.10.10.10">
    <property type="entry name" value="Winged helix-like DNA-binding domain superfamily/Winged helix DNA-binding domain"/>
    <property type="match status" value="1"/>
</dbReference>
<dbReference type="OrthoDB" id="8482at2157"/>
<proteinExistence type="predicted"/>
<dbReference type="EMBL" id="WKJQ01000002">
    <property type="protein sequence ID" value="MRW98088.1"/>
    <property type="molecule type" value="Genomic_DNA"/>
</dbReference>
<dbReference type="InterPro" id="IPR055775">
    <property type="entry name" value="DUF7351"/>
</dbReference>
<dbReference type="InterPro" id="IPR036390">
    <property type="entry name" value="WH_DNA-bd_sf"/>
</dbReference>
<protein>
    <submittedName>
        <fullName evidence="3">Helix-turn-helix domain-containing protein</fullName>
    </submittedName>
</protein>
<dbReference type="Pfam" id="PF24042">
    <property type="entry name" value="DUF7351"/>
    <property type="match status" value="1"/>
</dbReference>
<evidence type="ECO:0000259" key="2">
    <source>
        <dbReference type="Pfam" id="PF24042"/>
    </source>
</evidence>
<dbReference type="AlphaFoldDB" id="A0A6A8GC04"/>
<comment type="caution">
    <text evidence="3">The sequence shown here is derived from an EMBL/GenBank/DDBJ whole genome shotgun (WGS) entry which is preliminary data.</text>
</comment>
<dbReference type="InterPro" id="IPR036388">
    <property type="entry name" value="WH-like_DNA-bd_sf"/>
</dbReference>
<keyword evidence="4" id="KW-1185">Reference proteome</keyword>
<dbReference type="RefSeq" id="WP_151114077.1">
    <property type="nucleotide sequence ID" value="NZ_WKJQ01000002.1"/>
</dbReference>
<dbReference type="SUPFAM" id="SSF46785">
    <property type="entry name" value="Winged helix' DNA-binding domain"/>
    <property type="match status" value="1"/>
</dbReference>
<dbReference type="InterPro" id="IPR011991">
    <property type="entry name" value="ArsR-like_HTH"/>
</dbReference>
<dbReference type="Proteomes" id="UP000443423">
    <property type="component" value="Unassembled WGS sequence"/>
</dbReference>
<accession>A0A6A8GC04</accession>
<evidence type="ECO:0000313" key="3">
    <source>
        <dbReference type="EMBL" id="MRW98088.1"/>
    </source>
</evidence>
<feature type="domain" description="DUF7347" evidence="1">
    <location>
        <begin position="9"/>
        <end position="88"/>
    </location>
</feature>
<dbReference type="InterPro" id="IPR055771">
    <property type="entry name" value="DUF7347"/>
</dbReference>
<dbReference type="CDD" id="cd00090">
    <property type="entry name" value="HTH_ARSR"/>
    <property type="match status" value="1"/>
</dbReference>
<gene>
    <name evidence="3" type="ORF">GJR99_16090</name>
</gene>
<evidence type="ECO:0000259" key="1">
    <source>
        <dbReference type="Pfam" id="PF24038"/>
    </source>
</evidence>
<reference evidence="3 4" key="1">
    <citation type="submission" date="2019-11" db="EMBL/GenBank/DDBJ databases">
        <title>Whole genome sequence of Haloferax sp. MBLA0078.</title>
        <authorList>
            <person name="Seo M.-J."/>
            <person name="Cho E.-S."/>
        </authorList>
    </citation>
    <scope>NUCLEOTIDE SEQUENCE [LARGE SCALE GENOMIC DNA]</scope>
    <source>
        <strain evidence="3 4">MBLA0078</strain>
    </source>
</reference>
<dbReference type="Pfam" id="PF24038">
    <property type="entry name" value="DUF7347"/>
    <property type="match status" value="1"/>
</dbReference>
<organism evidence="3 4">
    <name type="scientific">Haloferax marinum</name>
    <dbReference type="NCBI Taxonomy" id="2666143"/>
    <lineage>
        <taxon>Archaea</taxon>
        <taxon>Methanobacteriati</taxon>
        <taxon>Methanobacteriota</taxon>
        <taxon>Stenosarchaea group</taxon>
        <taxon>Halobacteria</taxon>
        <taxon>Halobacteriales</taxon>
        <taxon>Haloferacaceae</taxon>
        <taxon>Haloferax</taxon>
    </lineage>
</organism>
<feature type="domain" description="DUF7351" evidence="2">
    <location>
        <begin position="105"/>
        <end position="276"/>
    </location>
</feature>
<name>A0A6A8GC04_9EURY</name>
<sequence length="286" mass="31534">MTDHRDGNPESAFGALGSELRLDILQILESAARESASRLTFSDLYERLDIESTSQLSYHLGRLDGVFVQKSGDKYGLTQAGERVVRAVYAGTYTEHPSFETVSIDGRCPHCGHTALLAAFEEPFLSVTCGECGETVAKYDLPPAQAVGRSPKEVLRSCDRRVYHELGMAIDGTCPTCGGIMDASGRQRTPPRTDEYVVTASCRRCFNQVYAPVELCVFYHPALVAAYWSDGRDATSVRPWNVYSYTIDWEVTFTSVDPFEARVETDVLDDQFVVTILGGAVSVDIE</sequence>